<evidence type="ECO:0000313" key="4">
    <source>
        <dbReference type="Proteomes" id="UP000251213"/>
    </source>
</evidence>
<keyword evidence="4" id="KW-1185">Reference proteome</keyword>
<keyword evidence="2" id="KW-1133">Transmembrane helix</keyword>
<feature type="transmembrane region" description="Helical" evidence="2">
    <location>
        <begin position="35"/>
        <end position="56"/>
    </location>
</feature>
<evidence type="ECO:0000313" key="3">
    <source>
        <dbReference type="EMBL" id="RAL26583.1"/>
    </source>
</evidence>
<name>A0A364K8G4_9BACL</name>
<dbReference type="AlphaFoldDB" id="A0A364K8G4"/>
<dbReference type="Proteomes" id="UP000251213">
    <property type="component" value="Unassembled WGS sequence"/>
</dbReference>
<gene>
    <name evidence="3" type="ORF">DL897_00590</name>
</gene>
<feature type="region of interest" description="Disordered" evidence="1">
    <location>
        <begin position="72"/>
        <end position="117"/>
    </location>
</feature>
<feature type="compositionally biased region" description="Basic and acidic residues" evidence="1">
    <location>
        <begin position="105"/>
        <end position="117"/>
    </location>
</feature>
<proteinExistence type="predicted"/>
<dbReference type="RefSeq" id="WP_113657188.1">
    <property type="nucleotide sequence ID" value="NZ_KZ845663.1"/>
</dbReference>
<accession>A0A364K8G4</accession>
<organism evidence="3 4">
    <name type="scientific">Thermoflavimicrobium daqui</name>
    <dbReference type="NCBI Taxonomy" id="2137476"/>
    <lineage>
        <taxon>Bacteria</taxon>
        <taxon>Bacillati</taxon>
        <taxon>Bacillota</taxon>
        <taxon>Bacilli</taxon>
        <taxon>Bacillales</taxon>
        <taxon>Thermoactinomycetaceae</taxon>
        <taxon>Thermoflavimicrobium</taxon>
    </lineage>
</organism>
<evidence type="ECO:0000256" key="2">
    <source>
        <dbReference type="SAM" id="Phobius"/>
    </source>
</evidence>
<reference evidence="3 4" key="1">
    <citation type="submission" date="2018-06" db="EMBL/GenBank/DDBJ databases">
        <title>Thermoflavimicrobium daqus sp. nov., a thermophilic microbe isolated from Moutai-flavour Daqu.</title>
        <authorList>
            <person name="Wang X."/>
            <person name="Zhou H."/>
        </authorList>
    </citation>
    <scope>NUCLEOTIDE SEQUENCE [LARGE SCALE GENOMIC DNA]</scope>
    <source>
        <strain evidence="3 4">FBKL4.011</strain>
    </source>
</reference>
<evidence type="ECO:0000256" key="1">
    <source>
        <dbReference type="SAM" id="MobiDB-lite"/>
    </source>
</evidence>
<comment type="caution">
    <text evidence="3">The sequence shown here is derived from an EMBL/GenBank/DDBJ whole genome shotgun (WGS) entry which is preliminary data.</text>
</comment>
<dbReference type="EMBL" id="QJKK01000001">
    <property type="protein sequence ID" value="RAL26583.1"/>
    <property type="molecule type" value="Genomic_DNA"/>
</dbReference>
<sequence>MTHPRPSTLKGWRIIIFALVALGFGHKVWNSLSTLWIFLLNILIPIGLIGIVIYLYKYPPKWLRKMSLSHRPPYTRQRKKGNKDIKDKKTRPLRAISNQKKKDHPFRVIDGNKKKSL</sequence>
<reference evidence="3 4" key="2">
    <citation type="submission" date="2018-06" db="EMBL/GenBank/DDBJ databases">
        <authorList>
            <person name="Zhirakovskaya E."/>
        </authorList>
    </citation>
    <scope>NUCLEOTIDE SEQUENCE [LARGE SCALE GENOMIC DNA]</scope>
    <source>
        <strain evidence="3 4">FBKL4.011</strain>
    </source>
</reference>
<keyword evidence="2" id="KW-0472">Membrane</keyword>
<keyword evidence="2" id="KW-0812">Transmembrane</keyword>
<protein>
    <submittedName>
        <fullName evidence="3">Uncharacterized protein</fullName>
    </submittedName>
</protein>
<feature type="transmembrane region" description="Helical" evidence="2">
    <location>
        <begin position="12"/>
        <end position="29"/>
    </location>
</feature>